<protein>
    <recommendedName>
        <fullName evidence="4">Peptidyl-prolyl cis-trans isomerase</fullName>
        <ecNumber evidence="4">5.2.1.8</ecNumber>
    </recommendedName>
</protein>
<dbReference type="SUPFAM" id="SSF54534">
    <property type="entry name" value="FKBP-like"/>
    <property type="match status" value="1"/>
</dbReference>
<evidence type="ECO:0000256" key="1">
    <source>
        <dbReference type="ARBA" id="ARBA00000971"/>
    </source>
</evidence>
<reference evidence="6 7" key="1">
    <citation type="submission" date="2020-08" db="EMBL/GenBank/DDBJ databases">
        <title>Polaribacter sp. L12M9 isolated from gut of the Korean scallop.</title>
        <authorList>
            <person name="Jeong Y.S."/>
        </authorList>
    </citation>
    <scope>NUCLEOTIDE SEQUENCE [LARGE SCALE GENOMIC DNA]</scope>
    <source>
        <strain evidence="6 7">L12M9</strain>
    </source>
</reference>
<dbReference type="InterPro" id="IPR019869">
    <property type="entry name" value="Motility-assoc_PPIase_GldI"/>
</dbReference>
<comment type="catalytic activity">
    <reaction evidence="1 3 4">
        <text>[protein]-peptidylproline (omega=180) = [protein]-peptidylproline (omega=0)</text>
        <dbReference type="Rhea" id="RHEA:16237"/>
        <dbReference type="Rhea" id="RHEA-COMP:10747"/>
        <dbReference type="Rhea" id="RHEA-COMP:10748"/>
        <dbReference type="ChEBI" id="CHEBI:83833"/>
        <dbReference type="ChEBI" id="CHEBI:83834"/>
        <dbReference type="EC" id="5.2.1.8"/>
    </reaction>
</comment>
<name>A0A7G9LC45_9FLAO</name>
<dbReference type="InterPro" id="IPR046357">
    <property type="entry name" value="PPIase_dom_sf"/>
</dbReference>
<dbReference type="Proteomes" id="UP000515808">
    <property type="component" value="Chromosome"/>
</dbReference>
<evidence type="ECO:0000313" key="6">
    <source>
        <dbReference type="EMBL" id="QNM86194.1"/>
    </source>
</evidence>
<evidence type="ECO:0000256" key="4">
    <source>
        <dbReference type="RuleBase" id="RU003915"/>
    </source>
</evidence>
<dbReference type="GO" id="GO:0003755">
    <property type="term" value="F:peptidyl-prolyl cis-trans isomerase activity"/>
    <property type="evidence" value="ECO:0007669"/>
    <property type="project" value="UniProtKB-UniRule"/>
</dbReference>
<organism evidence="6 7">
    <name type="scientific">Polaribacter pectinis</name>
    <dbReference type="NCBI Taxonomy" id="2738844"/>
    <lineage>
        <taxon>Bacteria</taxon>
        <taxon>Pseudomonadati</taxon>
        <taxon>Bacteroidota</taxon>
        <taxon>Flavobacteriia</taxon>
        <taxon>Flavobacteriales</taxon>
        <taxon>Flavobacteriaceae</taxon>
    </lineage>
</organism>
<dbReference type="EC" id="5.2.1.8" evidence="4"/>
<evidence type="ECO:0000256" key="2">
    <source>
        <dbReference type="ARBA" id="ARBA00023110"/>
    </source>
</evidence>
<feature type="domain" description="PPIase FKBP-type" evidence="5">
    <location>
        <begin position="89"/>
        <end position="176"/>
    </location>
</feature>
<dbReference type="EMBL" id="CP060695">
    <property type="protein sequence ID" value="QNM86194.1"/>
    <property type="molecule type" value="Genomic_DNA"/>
</dbReference>
<comment type="similarity">
    <text evidence="4">Belongs to the FKBP-type PPIase family.</text>
</comment>
<dbReference type="PROSITE" id="PS50059">
    <property type="entry name" value="FKBP_PPIASE"/>
    <property type="match status" value="1"/>
</dbReference>
<keyword evidence="7" id="KW-1185">Reference proteome</keyword>
<dbReference type="InterPro" id="IPR001179">
    <property type="entry name" value="PPIase_FKBP_dom"/>
</dbReference>
<evidence type="ECO:0000259" key="5">
    <source>
        <dbReference type="PROSITE" id="PS50059"/>
    </source>
</evidence>
<evidence type="ECO:0000313" key="7">
    <source>
        <dbReference type="Proteomes" id="UP000515808"/>
    </source>
</evidence>
<dbReference type="RefSeq" id="WP_187483076.1">
    <property type="nucleotide sequence ID" value="NZ_CP060695.1"/>
</dbReference>
<gene>
    <name evidence="6" type="primary">gldI</name>
    <name evidence="6" type="ORF">H9W90_03480</name>
</gene>
<accession>A0A7G9LC45</accession>
<dbReference type="NCBIfam" id="TIGR03516">
    <property type="entry name" value="ppisom_GldI"/>
    <property type="match status" value="1"/>
</dbReference>
<dbReference type="Gene3D" id="3.10.50.40">
    <property type="match status" value="1"/>
</dbReference>
<evidence type="ECO:0000256" key="3">
    <source>
        <dbReference type="PROSITE-ProRule" id="PRU00277"/>
    </source>
</evidence>
<keyword evidence="3 4" id="KW-0413">Isomerase</keyword>
<keyword evidence="2 3" id="KW-0697">Rotamase</keyword>
<dbReference type="AlphaFoldDB" id="A0A7G9LC45"/>
<dbReference type="Pfam" id="PF00254">
    <property type="entry name" value="FKBP_C"/>
    <property type="match status" value="1"/>
</dbReference>
<proteinExistence type="inferred from homology"/>
<sequence length="176" mass="19629">MKIRSLFFLMVICFSCSKTTPRKPINPKPSSTILKETISASKVLNEAEDAKIIALIQKDSTKTYITSPNGFWYTYLNKVEEDIPTPQAGQEVTFSYNITDLNDVVIYSTEELGIKKYKIDKEDFIAGIQKGIKLMKIGETITFVIPSYNAFGISGDGNKIAINQSIKSTVTLLNIN</sequence>
<dbReference type="KEGG" id="ppec:H9W90_03480"/>